<reference evidence="2 3" key="1">
    <citation type="journal article" date="2013" name="Genome Biol. Evol.">
        <title>Genomes of Stigonematalean cyanobacteria (subsection V) and the evolution of oxygenic photosynthesis from prokaryotes to plastids.</title>
        <authorList>
            <person name="Dagan T."/>
            <person name="Roettger M."/>
            <person name="Stucken K."/>
            <person name="Landan G."/>
            <person name="Koch R."/>
            <person name="Major P."/>
            <person name="Gould S.B."/>
            <person name="Goremykin V.V."/>
            <person name="Rippka R."/>
            <person name="Tandeau de Marsac N."/>
            <person name="Gugger M."/>
            <person name="Lockhart P.J."/>
            <person name="Allen J.F."/>
            <person name="Brune I."/>
            <person name="Maus I."/>
            <person name="Puhler A."/>
            <person name="Martin W.F."/>
        </authorList>
    </citation>
    <scope>NUCLEOTIDE SEQUENCE [LARGE SCALE GENOMIC DNA]</scope>
    <source>
        <strain evidence="2 3">PCC 7110</strain>
    </source>
</reference>
<protein>
    <recommendedName>
        <fullName evidence="1">TnsA endonuclease N-terminal domain-containing protein</fullName>
    </recommendedName>
</protein>
<dbReference type="InterPro" id="IPR014833">
    <property type="entry name" value="TnsA_N"/>
</dbReference>
<name>A0A139WQU9_9CYAN</name>
<proteinExistence type="predicted"/>
<accession>A0A139WQU9</accession>
<dbReference type="STRING" id="128403.WA1_49625"/>
<comment type="caution">
    <text evidence="2">The sequence shown here is derived from an EMBL/GenBank/DDBJ whole genome shotgun (WGS) entry which is preliminary data.</text>
</comment>
<dbReference type="EMBL" id="ANNX02000064">
    <property type="protein sequence ID" value="KYC34797.1"/>
    <property type="molecule type" value="Genomic_DNA"/>
</dbReference>
<evidence type="ECO:0000313" key="2">
    <source>
        <dbReference type="EMBL" id="KYC34797.1"/>
    </source>
</evidence>
<sequence>MRELIWYESLNERDYMYLLEIDPDVLSYSTQPFKISYILDDKVRRYTPDFLVQRNSKQQIVEIKPACFADDEKNVRRFPVIASTLKSLGWEFIIITDEMMSRGSLLNNVKLLYRYAKIPITLQNLIICHHYFQNQSPIPLSTVLKDLQPQGIDKPILLKLIFLGFLATDLMNQLKSDSQIYLSSKNYPIGSWEND</sequence>
<evidence type="ECO:0000313" key="3">
    <source>
        <dbReference type="Proteomes" id="UP000076925"/>
    </source>
</evidence>
<dbReference type="AlphaFoldDB" id="A0A139WQU9"/>
<keyword evidence="3" id="KW-1185">Reference proteome</keyword>
<gene>
    <name evidence="2" type="ORF">WA1_49625</name>
</gene>
<evidence type="ECO:0000259" key="1">
    <source>
        <dbReference type="Pfam" id="PF08722"/>
    </source>
</evidence>
<organism evidence="2 3">
    <name type="scientific">Scytonema hofmannii PCC 7110</name>
    <dbReference type="NCBI Taxonomy" id="128403"/>
    <lineage>
        <taxon>Bacteria</taxon>
        <taxon>Bacillati</taxon>
        <taxon>Cyanobacteriota</taxon>
        <taxon>Cyanophyceae</taxon>
        <taxon>Nostocales</taxon>
        <taxon>Scytonemataceae</taxon>
        <taxon>Scytonema</taxon>
    </lineage>
</organism>
<dbReference type="Pfam" id="PF08722">
    <property type="entry name" value="Tn7_TnsA-like_N"/>
    <property type="match status" value="1"/>
</dbReference>
<feature type="domain" description="TnsA endonuclease N-terminal" evidence="1">
    <location>
        <begin position="22"/>
        <end position="97"/>
    </location>
</feature>
<dbReference type="Gene3D" id="3.40.91.30">
    <property type="match status" value="1"/>
</dbReference>
<dbReference type="Proteomes" id="UP000076925">
    <property type="component" value="Unassembled WGS sequence"/>
</dbReference>